<evidence type="ECO:0000256" key="2">
    <source>
        <dbReference type="SAM" id="MobiDB-lite"/>
    </source>
</evidence>
<feature type="coiled-coil region" evidence="1">
    <location>
        <begin position="67"/>
        <end position="101"/>
    </location>
</feature>
<name>A0A9P5NIP5_GYMJU</name>
<evidence type="ECO:0000313" key="4">
    <source>
        <dbReference type="Proteomes" id="UP000724874"/>
    </source>
</evidence>
<gene>
    <name evidence="3" type="ORF">CPB84DRAFT_1749720</name>
</gene>
<dbReference type="AlphaFoldDB" id="A0A9P5NIP5"/>
<protein>
    <submittedName>
        <fullName evidence="3">Uncharacterized protein</fullName>
    </submittedName>
</protein>
<sequence length="463" mass="48845">MEHGGKFKATLTIEDVGTDEVLITTSTSSEGSSSLCHNCKQNLNTHPNISAQLKFHEDMVALGKHHVECLQNRVLHLENEIASLRQANETLRNELKNTVQNAMASRKAVKTYRGDTFNTYTVVVAAVIAMVGTVEPAAKAEAGPRLETTTAGVDAGADEVNFEVEDVYSTLSDTLSPNDEGDDDEESASSLPVVTEEEEGFVFEVAEVAVAGILNINRLTFEFNAPIMGIVTDTDAVADSDAGLEAELDDSEDTLCMGSVGGSEGTLLSMELEDGREVVHWCCGDSKDETGVNAAVGVDVAADVGTGASAGAGVILWGRVLGTSIPIPISPPRILHTDPPTALTALISPISGDARGGGGGVGGAANQDRLLLSLCCLPFTLGGEEGDEVAGAKCDCFQRVHSDEEDLQFTGDDVDCHEGVGQELLEMPFARPALSGRKRRTVTFLAEIEENAQAVLVRDARIT</sequence>
<dbReference type="EMBL" id="JADNYJ010000090">
    <property type="protein sequence ID" value="KAF8887432.1"/>
    <property type="molecule type" value="Genomic_DNA"/>
</dbReference>
<keyword evidence="1" id="KW-0175">Coiled coil</keyword>
<evidence type="ECO:0000313" key="3">
    <source>
        <dbReference type="EMBL" id="KAF8887432.1"/>
    </source>
</evidence>
<dbReference type="Proteomes" id="UP000724874">
    <property type="component" value="Unassembled WGS sequence"/>
</dbReference>
<proteinExistence type="predicted"/>
<feature type="region of interest" description="Disordered" evidence="2">
    <location>
        <begin position="172"/>
        <end position="194"/>
    </location>
</feature>
<keyword evidence="4" id="KW-1185">Reference proteome</keyword>
<evidence type="ECO:0000256" key="1">
    <source>
        <dbReference type="SAM" id="Coils"/>
    </source>
</evidence>
<organism evidence="3 4">
    <name type="scientific">Gymnopilus junonius</name>
    <name type="common">Spectacular rustgill mushroom</name>
    <name type="synonym">Gymnopilus spectabilis subsp. junonius</name>
    <dbReference type="NCBI Taxonomy" id="109634"/>
    <lineage>
        <taxon>Eukaryota</taxon>
        <taxon>Fungi</taxon>
        <taxon>Dikarya</taxon>
        <taxon>Basidiomycota</taxon>
        <taxon>Agaricomycotina</taxon>
        <taxon>Agaricomycetes</taxon>
        <taxon>Agaricomycetidae</taxon>
        <taxon>Agaricales</taxon>
        <taxon>Agaricineae</taxon>
        <taxon>Hymenogastraceae</taxon>
        <taxon>Gymnopilus</taxon>
    </lineage>
</organism>
<accession>A0A9P5NIP5</accession>
<reference evidence="3" key="1">
    <citation type="submission" date="2020-11" db="EMBL/GenBank/DDBJ databases">
        <authorList>
            <consortium name="DOE Joint Genome Institute"/>
            <person name="Ahrendt S."/>
            <person name="Riley R."/>
            <person name="Andreopoulos W."/>
            <person name="LaButti K."/>
            <person name="Pangilinan J."/>
            <person name="Ruiz-duenas F.J."/>
            <person name="Barrasa J.M."/>
            <person name="Sanchez-Garcia M."/>
            <person name="Camarero S."/>
            <person name="Miyauchi S."/>
            <person name="Serrano A."/>
            <person name="Linde D."/>
            <person name="Babiker R."/>
            <person name="Drula E."/>
            <person name="Ayuso-Fernandez I."/>
            <person name="Pacheco R."/>
            <person name="Padilla G."/>
            <person name="Ferreira P."/>
            <person name="Barriuso J."/>
            <person name="Kellner H."/>
            <person name="Castanera R."/>
            <person name="Alfaro M."/>
            <person name="Ramirez L."/>
            <person name="Pisabarro A.G."/>
            <person name="Kuo A."/>
            <person name="Tritt A."/>
            <person name="Lipzen A."/>
            <person name="He G."/>
            <person name="Yan M."/>
            <person name="Ng V."/>
            <person name="Cullen D."/>
            <person name="Martin F."/>
            <person name="Rosso M.-N."/>
            <person name="Henrissat B."/>
            <person name="Hibbett D."/>
            <person name="Martinez A.T."/>
            <person name="Grigoriev I.V."/>
        </authorList>
    </citation>
    <scope>NUCLEOTIDE SEQUENCE</scope>
    <source>
        <strain evidence="3">AH 44721</strain>
    </source>
</reference>
<comment type="caution">
    <text evidence="3">The sequence shown here is derived from an EMBL/GenBank/DDBJ whole genome shotgun (WGS) entry which is preliminary data.</text>
</comment>